<dbReference type="Gene3D" id="3.30.1150.10">
    <property type="match status" value="1"/>
</dbReference>
<feature type="compositionally biased region" description="Pro residues" evidence="11">
    <location>
        <begin position="50"/>
        <end position="66"/>
    </location>
</feature>
<dbReference type="Pfam" id="PF03544">
    <property type="entry name" value="TonB_C"/>
    <property type="match status" value="1"/>
</dbReference>
<name>A0A2T3NYL6_9GAMM</name>
<evidence type="ECO:0000256" key="3">
    <source>
        <dbReference type="ARBA" id="ARBA00022448"/>
    </source>
</evidence>
<proteinExistence type="inferred from homology"/>
<feature type="transmembrane region" description="Helical" evidence="10">
    <location>
        <begin position="6"/>
        <end position="24"/>
    </location>
</feature>
<keyword evidence="9 10" id="KW-0472">Membrane</keyword>
<keyword evidence="4 10" id="KW-1003">Cell membrane</keyword>
<protein>
    <recommendedName>
        <fullName evidence="10">Protein TonB</fullName>
    </recommendedName>
</protein>
<dbReference type="GO" id="GO:0030288">
    <property type="term" value="C:outer membrane-bounded periplasmic space"/>
    <property type="evidence" value="ECO:0007669"/>
    <property type="project" value="InterPro"/>
</dbReference>
<dbReference type="NCBIfam" id="TIGR01352">
    <property type="entry name" value="tonB_Cterm"/>
    <property type="match status" value="1"/>
</dbReference>
<organism evidence="13 14">
    <name type="scientific">Photobacterium sanctipauli</name>
    <dbReference type="NCBI Taxonomy" id="1342794"/>
    <lineage>
        <taxon>Bacteria</taxon>
        <taxon>Pseudomonadati</taxon>
        <taxon>Pseudomonadota</taxon>
        <taxon>Gammaproteobacteria</taxon>
        <taxon>Vibrionales</taxon>
        <taxon>Vibrionaceae</taxon>
        <taxon>Photobacterium</taxon>
    </lineage>
</organism>
<dbReference type="GO" id="GO:0098797">
    <property type="term" value="C:plasma membrane protein complex"/>
    <property type="evidence" value="ECO:0007669"/>
    <property type="project" value="TreeGrafter"/>
</dbReference>
<evidence type="ECO:0000259" key="12">
    <source>
        <dbReference type="PROSITE" id="PS52015"/>
    </source>
</evidence>
<evidence type="ECO:0000256" key="5">
    <source>
        <dbReference type="ARBA" id="ARBA00022519"/>
    </source>
</evidence>
<dbReference type="InterPro" id="IPR037682">
    <property type="entry name" value="TonB_C"/>
</dbReference>
<keyword evidence="14" id="KW-1185">Reference proteome</keyword>
<dbReference type="PANTHER" id="PTHR33446">
    <property type="entry name" value="PROTEIN TONB-RELATED"/>
    <property type="match status" value="1"/>
</dbReference>
<dbReference type="EMBL" id="PYMA01000002">
    <property type="protein sequence ID" value="PSW21322.1"/>
    <property type="molecule type" value="Genomic_DNA"/>
</dbReference>
<evidence type="ECO:0000256" key="6">
    <source>
        <dbReference type="ARBA" id="ARBA00022692"/>
    </source>
</evidence>
<keyword evidence="10" id="KW-0735">Signal-anchor</keyword>
<dbReference type="InterPro" id="IPR003538">
    <property type="entry name" value="TonB"/>
</dbReference>
<evidence type="ECO:0000256" key="4">
    <source>
        <dbReference type="ARBA" id="ARBA00022475"/>
    </source>
</evidence>
<comment type="caution">
    <text evidence="13">The sequence shown here is derived from an EMBL/GenBank/DDBJ whole genome shotgun (WGS) entry which is preliminary data.</text>
</comment>
<evidence type="ECO:0000256" key="8">
    <source>
        <dbReference type="ARBA" id="ARBA00022989"/>
    </source>
</evidence>
<feature type="domain" description="TonB C-terminal" evidence="12">
    <location>
        <begin position="160"/>
        <end position="250"/>
    </location>
</feature>
<feature type="compositionally biased region" description="Basic and acidic residues" evidence="11">
    <location>
        <begin position="110"/>
        <end position="135"/>
    </location>
</feature>
<dbReference type="InterPro" id="IPR006260">
    <property type="entry name" value="TonB/TolA_C"/>
</dbReference>
<dbReference type="PANTHER" id="PTHR33446:SF2">
    <property type="entry name" value="PROTEIN TONB"/>
    <property type="match status" value="1"/>
</dbReference>
<evidence type="ECO:0000256" key="1">
    <source>
        <dbReference type="ARBA" id="ARBA00004383"/>
    </source>
</evidence>
<keyword evidence="8 10" id="KW-1133">Transmembrane helix</keyword>
<feature type="compositionally biased region" description="Basic and acidic residues" evidence="11">
    <location>
        <begin position="67"/>
        <end position="101"/>
    </location>
</feature>
<evidence type="ECO:0000256" key="2">
    <source>
        <dbReference type="ARBA" id="ARBA00006555"/>
    </source>
</evidence>
<sequence length="250" mass="27111">MNTKRYVIAGAVSIALHGVLLSAVPNKMVMAMPVGADSTKVSLNLVSAPAPQPAPAAVEPPPPAPKPEPKPIQKETEVKKLVKKKQPEPKPEPKKAPEPVVKKTPPKPVKKVEPKVVKQPVAEKKAPVPEKKPEQKPPVAKTKPLPKSEAASGVNNSPKLVTKPTFATRPSPVKYPRIAKRRGLEGQVLVEVWIDEKGKQVKHNLVQSSGAIVLDEAALDAIKRWRFSSHIVDGQAIAHRVQIPVRFKLD</sequence>
<evidence type="ECO:0000313" key="14">
    <source>
        <dbReference type="Proteomes" id="UP000241771"/>
    </source>
</evidence>
<dbReference type="Proteomes" id="UP000241771">
    <property type="component" value="Unassembled WGS sequence"/>
</dbReference>
<evidence type="ECO:0000313" key="13">
    <source>
        <dbReference type="EMBL" id="PSW21322.1"/>
    </source>
</evidence>
<comment type="similarity">
    <text evidence="2 10">Belongs to the TonB family.</text>
</comment>
<evidence type="ECO:0000256" key="11">
    <source>
        <dbReference type="SAM" id="MobiDB-lite"/>
    </source>
</evidence>
<keyword evidence="3 10" id="KW-0813">Transport</keyword>
<dbReference type="AlphaFoldDB" id="A0A2T3NYL6"/>
<comment type="subcellular location">
    <subcellularLocation>
        <location evidence="1 10">Cell inner membrane</location>
        <topology evidence="1 10">Single-pass membrane protein</topology>
        <orientation evidence="1 10">Periplasmic side</orientation>
    </subcellularLocation>
</comment>
<evidence type="ECO:0000256" key="10">
    <source>
        <dbReference type="RuleBase" id="RU362123"/>
    </source>
</evidence>
<keyword evidence="5 10" id="KW-0997">Cell inner membrane</keyword>
<comment type="function">
    <text evidence="10">Interacts with outer membrane receptor proteins that carry out high-affinity binding and energy dependent uptake into the periplasmic space of specific substrates. It could act to transduce energy from the cytoplasmic membrane to specific energy-requiring processes in the outer membrane, resulting in the release into the periplasm of ligands bound by these outer membrane proteins.</text>
</comment>
<accession>A0A2T3NYL6</accession>
<reference evidence="13 14" key="1">
    <citation type="submission" date="2018-01" db="EMBL/GenBank/DDBJ databases">
        <title>Whole genome sequencing of Histamine producing bacteria.</title>
        <authorList>
            <person name="Butler K."/>
        </authorList>
    </citation>
    <scope>NUCLEOTIDE SEQUENCE [LARGE SCALE GENOMIC DNA]</scope>
    <source>
        <strain evidence="13 14">DSM 100436</strain>
    </source>
</reference>
<dbReference type="SUPFAM" id="SSF74653">
    <property type="entry name" value="TolA/TonB C-terminal domain"/>
    <property type="match status" value="1"/>
</dbReference>
<dbReference type="InterPro" id="IPR051045">
    <property type="entry name" value="TonB-dependent_transducer"/>
</dbReference>
<dbReference type="GO" id="GO:0055085">
    <property type="term" value="P:transmembrane transport"/>
    <property type="evidence" value="ECO:0007669"/>
    <property type="project" value="InterPro"/>
</dbReference>
<evidence type="ECO:0000256" key="9">
    <source>
        <dbReference type="ARBA" id="ARBA00023136"/>
    </source>
</evidence>
<dbReference type="RefSeq" id="WP_036816301.1">
    <property type="nucleotide sequence ID" value="NZ_JGVO01000020.1"/>
</dbReference>
<keyword evidence="6 10" id="KW-0812">Transmembrane</keyword>
<gene>
    <name evidence="13" type="ORF">C9I98_05120</name>
</gene>
<dbReference type="PRINTS" id="PR01374">
    <property type="entry name" value="TONBPROTEIN"/>
</dbReference>
<dbReference type="OrthoDB" id="9816142at2"/>
<dbReference type="GO" id="GO:0031992">
    <property type="term" value="F:energy transducer activity"/>
    <property type="evidence" value="ECO:0007669"/>
    <property type="project" value="InterPro"/>
</dbReference>
<dbReference type="GO" id="GO:0015891">
    <property type="term" value="P:siderophore transport"/>
    <property type="evidence" value="ECO:0007669"/>
    <property type="project" value="InterPro"/>
</dbReference>
<dbReference type="PROSITE" id="PS52015">
    <property type="entry name" value="TONB_CTD"/>
    <property type="match status" value="1"/>
</dbReference>
<feature type="region of interest" description="Disordered" evidence="11">
    <location>
        <begin position="49"/>
        <end position="172"/>
    </location>
</feature>
<dbReference type="GO" id="GO:0015031">
    <property type="term" value="P:protein transport"/>
    <property type="evidence" value="ECO:0007669"/>
    <property type="project" value="UniProtKB-UniRule"/>
</dbReference>
<evidence type="ECO:0000256" key="7">
    <source>
        <dbReference type="ARBA" id="ARBA00022927"/>
    </source>
</evidence>
<keyword evidence="7 10" id="KW-0653">Protein transport</keyword>